<dbReference type="AlphaFoldDB" id="A0A4Y2PWP9"/>
<sequence length="92" mass="10857">MTLMKSGVTVTTTTDPRHLHLSKGWKQFLDTMIFFKSAEVVKLIKISYYIRYVPAVYESMWKEDTGKRIKPYFLEPQHTLEQSSGYDRDFIS</sequence>
<dbReference type="Proteomes" id="UP000499080">
    <property type="component" value="Unassembled WGS sequence"/>
</dbReference>
<comment type="caution">
    <text evidence="1">The sequence shown here is derived from an EMBL/GenBank/DDBJ whole genome shotgun (WGS) entry which is preliminary data.</text>
</comment>
<evidence type="ECO:0000313" key="1">
    <source>
        <dbReference type="EMBL" id="GBN55681.1"/>
    </source>
</evidence>
<protein>
    <submittedName>
        <fullName evidence="1">Uncharacterized protein</fullName>
    </submittedName>
</protein>
<keyword evidence="2" id="KW-1185">Reference proteome</keyword>
<reference evidence="1 2" key="1">
    <citation type="journal article" date="2019" name="Sci. Rep.">
        <title>Orb-weaving spider Araneus ventricosus genome elucidates the spidroin gene catalogue.</title>
        <authorList>
            <person name="Kono N."/>
            <person name="Nakamura H."/>
            <person name="Ohtoshi R."/>
            <person name="Moran D.A.P."/>
            <person name="Shinohara A."/>
            <person name="Yoshida Y."/>
            <person name="Fujiwara M."/>
            <person name="Mori M."/>
            <person name="Tomita M."/>
            <person name="Arakawa K."/>
        </authorList>
    </citation>
    <scope>NUCLEOTIDE SEQUENCE [LARGE SCALE GENOMIC DNA]</scope>
</reference>
<proteinExistence type="predicted"/>
<name>A0A4Y2PWP9_ARAVE</name>
<dbReference type="EMBL" id="BGPR01135444">
    <property type="protein sequence ID" value="GBN55681.1"/>
    <property type="molecule type" value="Genomic_DNA"/>
</dbReference>
<gene>
    <name evidence="1" type="ORF">AVEN_207226_1</name>
</gene>
<organism evidence="1 2">
    <name type="scientific">Araneus ventricosus</name>
    <name type="common">Orbweaver spider</name>
    <name type="synonym">Epeira ventricosa</name>
    <dbReference type="NCBI Taxonomy" id="182803"/>
    <lineage>
        <taxon>Eukaryota</taxon>
        <taxon>Metazoa</taxon>
        <taxon>Ecdysozoa</taxon>
        <taxon>Arthropoda</taxon>
        <taxon>Chelicerata</taxon>
        <taxon>Arachnida</taxon>
        <taxon>Araneae</taxon>
        <taxon>Araneomorphae</taxon>
        <taxon>Entelegynae</taxon>
        <taxon>Araneoidea</taxon>
        <taxon>Araneidae</taxon>
        <taxon>Araneus</taxon>
    </lineage>
</organism>
<evidence type="ECO:0000313" key="2">
    <source>
        <dbReference type="Proteomes" id="UP000499080"/>
    </source>
</evidence>
<accession>A0A4Y2PWP9</accession>
<dbReference type="OrthoDB" id="8124016at2759"/>